<dbReference type="RefSeq" id="WP_100423613.1">
    <property type="nucleotide sequence ID" value="NZ_BOOX01000007.1"/>
</dbReference>
<dbReference type="Pfam" id="PF04464">
    <property type="entry name" value="Glyphos_transf"/>
    <property type="match status" value="1"/>
</dbReference>
<accession>A0A2M9CDM0</accession>
<evidence type="ECO:0000313" key="2">
    <source>
        <dbReference type="Proteomes" id="UP000231693"/>
    </source>
</evidence>
<proteinExistence type="predicted"/>
<dbReference type="EMBL" id="PGFE01000004">
    <property type="protein sequence ID" value="PJJ69993.1"/>
    <property type="molecule type" value="Genomic_DNA"/>
</dbReference>
<reference evidence="1 2" key="1">
    <citation type="submission" date="2017-11" db="EMBL/GenBank/DDBJ databases">
        <title>Genomic Encyclopedia of Archaeal and Bacterial Type Strains, Phase II (KMG-II): From Individual Species to Whole Genera.</title>
        <authorList>
            <person name="Goeker M."/>
        </authorList>
    </citation>
    <scope>NUCLEOTIDE SEQUENCE [LARGE SCALE GENOMIC DNA]</scope>
    <source>
        <strain evidence="1 2">DSM 25478</strain>
    </source>
</reference>
<comment type="caution">
    <text evidence="1">The sequence shown here is derived from an EMBL/GenBank/DDBJ whole genome shotgun (WGS) entry which is preliminary data.</text>
</comment>
<dbReference type="SUPFAM" id="SSF53756">
    <property type="entry name" value="UDP-Glycosyltransferase/glycogen phosphorylase"/>
    <property type="match status" value="1"/>
</dbReference>
<protein>
    <submittedName>
        <fullName evidence="1">CDP-glycerol:poly(Glycerophosphate) glycerophosphotransferase</fullName>
    </submittedName>
</protein>
<name>A0A2M9CDM0_9CELL</name>
<dbReference type="Gene3D" id="3.40.50.12580">
    <property type="match status" value="1"/>
</dbReference>
<dbReference type="Proteomes" id="UP000231693">
    <property type="component" value="Unassembled WGS sequence"/>
</dbReference>
<gene>
    <name evidence="1" type="ORF">CLV28_2470</name>
</gene>
<dbReference type="OrthoDB" id="7806295at2"/>
<organism evidence="1 2">
    <name type="scientific">Sediminihabitans luteus</name>
    <dbReference type="NCBI Taxonomy" id="1138585"/>
    <lineage>
        <taxon>Bacteria</taxon>
        <taxon>Bacillati</taxon>
        <taxon>Actinomycetota</taxon>
        <taxon>Actinomycetes</taxon>
        <taxon>Micrococcales</taxon>
        <taxon>Cellulomonadaceae</taxon>
        <taxon>Sediminihabitans</taxon>
    </lineage>
</organism>
<keyword evidence="2" id="KW-1185">Reference proteome</keyword>
<evidence type="ECO:0000313" key="1">
    <source>
        <dbReference type="EMBL" id="PJJ69993.1"/>
    </source>
</evidence>
<dbReference type="GO" id="GO:0016020">
    <property type="term" value="C:membrane"/>
    <property type="evidence" value="ECO:0007669"/>
    <property type="project" value="InterPro"/>
</dbReference>
<dbReference type="InterPro" id="IPR007554">
    <property type="entry name" value="Glycerophosphate_synth"/>
</dbReference>
<sequence length="423" mass="46124">MAPDARRATLTRRVRSMGGRLVRRFGLLPAGTPDGLGQDDELVGRSWPYEVLVYFADTSEALYQIEQWYSTLEVLDAEHRVVVVTRDSRTAARVRAGSSLDVRTIAHYTTLDDVLARSSTKLALYVNHNPENFTCLRFGTLVHVSLMHGDSDKVVTVSNQTKAYDFSFVAGRAAVDRMARYATLYDAQARCIPVGRPQLDEQTAERERHRMLRTPDDLPTVLYAPTWEGGQRSAEYGSVASHGLAVVRALVESGRYRVLYRPHPLTGVRDASYGEADAAIRSYLDGLAPDRQAPGGWDGGGELATAFARADLLVCDVSGVAMDWLATGSPLVITRPAGPVAVARSPLTDLAPSLAAQDADGVVALVDRELGLDPTRAERLALREYYLGDTAPGAATAAFVEACERLFEVRDTELARIEAATQE</sequence>
<keyword evidence="1" id="KW-0808">Transferase</keyword>
<dbReference type="AlphaFoldDB" id="A0A2M9CDM0"/>
<dbReference type="GO" id="GO:0047355">
    <property type="term" value="F:CDP-glycerol glycerophosphotransferase activity"/>
    <property type="evidence" value="ECO:0007669"/>
    <property type="project" value="InterPro"/>
</dbReference>
<dbReference type="InterPro" id="IPR043148">
    <property type="entry name" value="TagF_C"/>
</dbReference>